<evidence type="ECO:0000256" key="7">
    <source>
        <dbReference type="HAMAP-Rule" id="MF_00017"/>
    </source>
</evidence>
<dbReference type="EMBL" id="DROK01000143">
    <property type="protein sequence ID" value="HHI97161.1"/>
    <property type="molecule type" value="Genomic_DNA"/>
</dbReference>
<dbReference type="PROSITE" id="PS01300">
    <property type="entry name" value="RECR"/>
    <property type="match status" value="1"/>
</dbReference>
<evidence type="ECO:0000256" key="2">
    <source>
        <dbReference type="ARBA" id="ARBA00022763"/>
    </source>
</evidence>
<evidence type="ECO:0000256" key="5">
    <source>
        <dbReference type="ARBA" id="ARBA00023172"/>
    </source>
</evidence>
<keyword evidence="1 7" id="KW-0479">Metal-binding</keyword>
<dbReference type="GO" id="GO:0006281">
    <property type="term" value="P:DNA repair"/>
    <property type="evidence" value="ECO:0007669"/>
    <property type="project" value="UniProtKB-UniRule"/>
</dbReference>
<reference evidence="9" key="1">
    <citation type="journal article" date="2020" name="mSystems">
        <title>Genome- and Community-Level Interaction Insights into Carbon Utilization and Element Cycling Functions of Hydrothermarchaeota in Hydrothermal Sediment.</title>
        <authorList>
            <person name="Zhou Z."/>
            <person name="Liu Y."/>
            <person name="Xu W."/>
            <person name="Pan J."/>
            <person name="Luo Z.H."/>
            <person name="Li M."/>
        </authorList>
    </citation>
    <scope>NUCLEOTIDE SEQUENCE [LARGE SCALE GENOMIC DNA]</scope>
    <source>
        <strain evidence="9">HyVt-533</strain>
    </source>
</reference>
<dbReference type="NCBIfam" id="TIGR00615">
    <property type="entry name" value="recR"/>
    <property type="match status" value="1"/>
</dbReference>
<dbReference type="AlphaFoldDB" id="A0A7V5NZX7"/>
<accession>A0A7V5NZX7</accession>
<feature type="domain" description="Toprim" evidence="8">
    <location>
        <begin position="80"/>
        <end position="175"/>
    </location>
</feature>
<organism evidence="9">
    <name type="scientific">Thermodesulfatator atlanticus</name>
    <dbReference type="NCBI Taxonomy" id="501497"/>
    <lineage>
        <taxon>Bacteria</taxon>
        <taxon>Pseudomonadati</taxon>
        <taxon>Thermodesulfobacteriota</taxon>
        <taxon>Thermodesulfobacteria</taxon>
        <taxon>Thermodesulfobacteriales</taxon>
        <taxon>Thermodesulfatatoraceae</taxon>
        <taxon>Thermodesulfatator</taxon>
    </lineage>
</organism>
<dbReference type="Proteomes" id="UP000886101">
    <property type="component" value="Unassembled WGS sequence"/>
</dbReference>
<proteinExistence type="inferred from homology"/>
<evidence type="ECO:0000256" key="4">
    <source>
        <dbReference type="ARBA" id="ARBA00022833"/>
    </source>
</evidence>
<dbReference type="PANTHER" id="PTHR30446">
    <property type="entry name" value="RECOMBINATION PROTEIN RECR"/>
    <property type="match status" value="1"/>
</dbReference>
<comment type="similarity">
    <text evidence="7">Belongs to the RecR family.</text>
</comment>
<keyword evidence="2 7" id="KW-0227">DNA damage</keyword>
<protein>
    <recommendedName>
        <fullName evidence="7">Recombination protein RecR</fullName>
    </recommendedName>
</protein>
<dbReference type="PANTHER" id="PTHR30446:SF0">
    <property type="entry name" value="RECOMBINATION PROTEIN RECR"/>
    <property type="match status" value="1"/>
</dbReference>
<comment type="function">
    <text evidence="7">May play a role in DNA repair. It seems to be involved in an RecBC-independent recombinational process of DNA repair. It may act with RecF and RecO.</text>
</comment>
<keyword evidence="5 7" id="KW-0233">DNA recombination</keyword>
<dbReference type="SUPFAM" id="SSF111304">
    <property type="entry name" value="Recombination protein RecR"/>
    <property type="match status" value="1"/>
</dbReference>
<evidence type="ECO:0000256" key="1">
    <source>
        <dbReference type="ARBA" id="ARBA00022723"/>
    </source>
</evidence>
<dbReference type="PROSITE" id="PS50880">
    <property type="entry name" value="TOPRIM"/>
    <property type="match status" value="1"/>
</dbReference>
<dbReference type="InterPro" id="IPR006171">
    <property type="entry name" value="TOPRIM_dom"/>
</dbReference>
<dbReference type="Gene3D" id="3.40.1360.10">
    <property type="match status" value="1"/>
</dbReference>
<dbReference type="InterPro" id="IPR015967">
    <property type="entry name" value="Rcmb_RecR_Znf"/>
</dbReference>
<keyword evidence="3 7" id="KW-0863">Zinc-finger</keyword>
<name>A0A7V5NZX7_9BACT</name>
<sequence>MAFPEVLKRVIANLAALPGLGEKSATRLALYLLGRPEVEIRELAQSLMALRQKIRLCQRCFNFAEADFCALCLDPARDPEVICVVEDPADLAAIEAAGVYRGLYHVLHGLLSPRDGLGPKEIRLEALAQRVKDENIKEIVIALSPTVAGEATAAYIAQMFKKTPVKLSRLACGVPMGMDVKYADRITLKRALEARQPF</sequence>
<dbReference type="GO" id="GO:0008270">
    <property type="term" value="F:zinc ion binding"/>
    <property type="evidence" value="ECO:0007669"/>
    <property type="project" value="UniProtKB-KW"/>
</dbReference>
<dbReference type="GO" id="GO:0003677">
    <property type="term" value="F:DNA binding"/>
    <property type="evidence" value="ECO:0007669"/>
    <property type="project" value="UniProtKB-UniRule"/>
</dbReference>
<evidence type="ECO:0000259" key="8">
    <source>
        <dbReference type="PROSITE" id="PS50880"/>
    </source>
</evidence>
<dbReference type="CDD" id="cd01025">
    <property type="entry name" value="TOPRIM_recR"/>
    <property type="match status" value="1"/>
</dbReference>
<dbReference type="Pfam" id="PF13662">
    <property type="entry name" value="Toprim_4"/>
    <property type="match status" value="1"/>
</dbReference>
<dbReference type="InterPro" id="IPR023627">
    <property type="entry name" value="Rcmb_RecR"/>
</dbReference>
<evidence type="ECO:0000256" key="3">
    <source>
        <dbReference type="ARBA" id="ARBA00022771"/>
    </source>
</evidence>
<dbReference type="Gene3D" id="1.10.8.420">
    <property type="entry name" value="RecR Domain 1"/>
    <property type="match status" value="1"/>
</dbReference>
<evidence type="ECO:0000256" key="6">
    <source>
        <dbReference type="ARBA" id="ARBA00023204"/>
    </source>
</evidence>
<dbReference type="SMART" id="SM00493">
    <property type="entry name" value="TOPRIM"/>
    <property type="match status" value="1"/>
</dbReference>
<dbReference type="Gene3D" id="6.10.250.240">
    <property type="match status" value="1"/>
</dbReference>
<dbReference type="Pfam" id="PF02132">
    <property type="entry name" value="RecR_ZnF"/>
    <property type="match status" value="1"/>
</dbReference>
<dbReference type="Pfam" id="PF21176">
    <property type="entry name" value="RecR_HhH"/>
    <property type="match status" value="1"/>
</dbReference>
<dbReference type="InterPro" id="IPR034137">
    <property type="entry name" value="TOPRIM_RecR"/>
</dbReference>
<keyword evidence="6 7" id="KW-0234">DNA repair</keyword>
<dbReference type="GO" id="GO:0006310">
    <property type="term" value="P:DNA recombination"/>
    <property type="evidence" value="ECO:0007669"/>
    <property type="project" value="UniProtKB-UniRule"/>
</dbReference>
<dbReference type="InterPro" id="IPR000093">
    <property type="entry name" value="DNA_Rcmb_RecR"/>
</dbReference>
<gene>
    <name evidence="7 9" type="primary">recR</name>
    <name evidence="9" type="ORF">ENJ96_04850</name>
</gene>
<evidence type="ECO:0000313" key="9">
    <source>
        <dbReference type="EMBL" id="HHI97161.1"/>
    </source>
</evidence>
<keyword evidence="4 7" id="KW-0862">Zinc</keyword>
<dbReference type="Pfam" id="PF21175">
    <property type="entry name" value="RecR_C"/>
    <property type="match status" value="1"/>
</dbReference>
<comment type="caution">
    <text evidence="9">The sequence shown here is derived from an EMBL/GenBank/DDBJ whole genome shotgun (WGS) entry which is preliminary data.</text>
</comment>
<feature type="zinc finger region" description="C4-type" evidence="7">
    <location>
        <begin position="57"/>
        <end position="72"/>
    </location>
</feature>
<dbReference type="HAMAP" id="MF_00017">
    <property type="entry name" value="RecR"/>
    <property type="match status" value="1"/>
</dbReference>
<dbReference type="Gene3D" id="3.30.60.80">
    <property type="match status" value="1"/>
</dbReference>